<keyword evidence="1" id="KW-1133">Transmembrane helix</keyword>
<organism evidence="2 3">
    <name type="scientific">Bifidobacterium breve</name>
    <dbReference type="NCBI Taxonomy" id="1685"/>
    <lineage>
        <taxon>Bacteria</taxon>
        <taxon>Bacillati</taxon>
        <taxon>Actinomycetota</taxon>
        <taxon>Actinomycetes</taxon>
        <taxon>Bifidobacteriales</taxon>
        <taxon>Bifidobacteriaceae</taxon>
        <taxon>Bifidobacterium</taxon>
    </lineage>
</organism>
<sequence>MFWESMLMLVGGLAAAWLSYTLAVLYGNAATLALRSRTRFETFCWHALYYTMIAFMLACLTVAAAGLIRVIAGMMV</sequence>
<dbReference type="AlphaFoldDB" id="A0A2K9BX21"/>
<name>A0A2K9BX21_BIFBR</name>
<accession>A0A2K9BX21</accession>
<dbReference type="RefSeq" id="WP_106641545.1">
    <property type="nucleotide sequence ID" value="NZ_CP021558.1"/>
</dbReference>
<dbReference type="Proteomes" id="UP000232491">
    <property type="component" value="Chromosome"/>
</dbReference>
<evidence type="ECO:0000256" key="1">
    <source>
        <dbReference type="SAM" id="Phobius"/>
    </source>
</evidence>
<keyword evidence="1" id="KW-0812">Transmembrane</keyword>
<gene>
    <name evidence="2" type="ORF">BB215W447A_1269</name>
</gene>
<evidence type="ECO:0000313" key="2">
    <source>
        <dbReference type="EMBL" id="AUE03285.1"/>
    </source>
</evidence>
<proteinExistence type="predicted"/>
<keyword evidence="1" id="KW-0472">Membrane</keyword>
<reference evidence="2 3" key="1">
    <citation type="submission" date="2017-05" db="EMBL/GenBank/DDBJ databases">
        <title>Comparative genomics and methylome analysis of the gut commensal Bifidobacterium breve.</title>
        <authorList>
            <person name="Bottacini F."/>
            <person name="Morrissey R."/>
            <person name="Roberts R.J."/>
            <person name="James K."/>
            <person name="van Breen J."/>
            <person name="Egan M."/>
            <person name="Lambert J."/>
            <person name="van Limpt K."/>
            <person name="Stanton C."/>
            <person name="Knol J."/>
            <person name="O' Connell Motherway M."/>
            <person name="van Sinderen D."/>
        </authorList>
    </citation>
    <scope>NUCLEOTIDE SEQUENCE [LARGE SCALE GENOMIC DNA]</scope>
    <source>
        <strain evidence="2 3">215W447a</strain>
    </source>
</reference>
<dbReference type="EMBL" id="CP021558">
    <property type="protein sequence ID" value="AUE03285.1"/>
    <property type="molecule type" value="Genomic_DNA"/>
</dbReference>
<feature type="transmembrane region" description="Helical" evidence="1">
    <location>
        <begin position="47"/>
        <end position="72"/>
    </location>
</feature>
<evidence type="ECO:0000313" key="3">
    <source>
        <dbReference type="Proteomes" id="UP000232491"/>
    </source>
</evidence>
<protein>
    <submittedName>
        <fullName evidence="2">Uncharacterized protein</fullName>
    </submittedName>
</protein>